<evidence type="ECO:0000256" key="2">
    <source>
        <dbReference type="ARBA" id="ARBA00022737"/>
    </source>
</evidence>
<evidence type="ECO:0000256" key="1">
    <source>
        <dbReference type="ARBA" id="ARBA00022441"/>
    </source>
</evidence>
<evidence type="ECO:0000313" key="4">
    <source>
        <dbReference type="Proteomes" id="UP000694871"/>
    </source>
</evidence>
<dbReference type="InterPro" id="IPR006652">
    <property type="entry name" value="Kelch_1"/>
</dbReference>
<organism evidence="4 5">
    <name type="scientific">Gekko japonicus</name>
    <name type="common">Schlegel's Japanese gecko</name>
    <dbReference type="NCBI Taxonomy" id="146911"/>
    <lineage>
        <taxon>Eukaryota</taxon>
        <taxon>Metazoa</taxon>
        <taxon>Chordata</taxon>
        <taxon>Craniata</taxon>
        <taxon>Vertebrata</taxon>
        <taxon>Euteleostomi</taxon>
        <taxon>Lepidosauria</taxon>
        <taxon>Squamata</taxon>
        <taxon>Bifurcata</taxon>
        <taxon>Gekkota</taxon>
        <taxon>Gekkonidae</taxon>
        <taxon>Gekkoninae</taxon>
        <taxon>Gekko</taxon>
    </lineage>
</organism>
<dbReference type="InterPro" id="IPR052310">
    <property type="entry name" value="Kelch/BTB_domain_protein"/>
</dbReference>
<dbReference type="RefSeq" id="XP_015268048.1">
    <property type="nucleotide sequence ID" value="XM_015412562.1"/>
</dbReference>
<dbReference type="SUPFAM" id="SSF117281">
    <property type="entry name" value="Kelch motif"/>
    <property type="match status" value="1"/>
</dbReference>
<dbReference type="SMART" id="SM00612">
    <property type="entry name" value="Kelch"/>
    <property type="match status" value="2"/>
</dbReference>
<accession>A0ABM1K2W1</accession>
<evidence type="ECO:0000256" key="3">
    <source>
        <dbReference type="SAM" id="MobiDB-lite"/>
    </source>
</evidence>
<name>A0ABM1K2W1_GEKJA</name>
<dbReference type="InterPro" id="IPR015915">
    <property type="entry name" value="Kelch-typ_b-propeller"/>
</dbReference>
<protein>
    <submittedName>
        <fullName evidence="5">Kelch domain-containing protein 7A</fullName>
    </submittedName>
</protein>
<reference evidence="5" key="1">
    <citation type="submission" date="2025-08" db="UniProtKB">
        <authorList>
            <consortium name="RefSeq"/>
        </authorList>
    </citation>
    <scope>IDENTIFICATION</scope>
</reference>
<sequence length="888" mass="96825">MTNGGEGSGDQPPEMQLAGRLALSAAALLLLTLAYKYYRSRVSAGSVGGDGVRTDAGKAAGQREQLACDGAVREAVGQELRHRNVFSEGAKANGGPADPNMPRGRPAAVGESRLQYAPVGREVKFLNGKEEKEEGKQREEMSHLGTGSQPDKKQSPLETEAAVEKEEETAGTVLSYASRAGTADGLAATRPRGRLTSLGLLSQGCCGIGSSDSDHRGPCLKADLCPGPRDEQAGRDPPPPPPNGNRSPIGKEKGPVLGDDMSQNSAQVPEVQVGQERIQSFHATSDMGLAINQFSGRSSTAYTFSSVAKVQVEENFIKERQLKESSCREPSLSGSGLRGKVYDYYVQSVSQSVLDERPSHRTGVTRALGSPPPSDPPHEPEARLCQEAAQNPAVEDEETRTTLKEGPAPSSVALFPEDHANATQQVDPEETNKEASGFQQPPGTGHGFSRKESFHQIAENPDLQVQMEGFGARASGKSGCSAPDISSIRSHSVSSLIGSMQSLEADATVEPTVKLLAGARFFHVPLDSDSSIDVHLDLGNCYEVLCMAKKQKLERVQEAAYKVMSENYLQVLRTHAIYGRLNALERDLILQRRMRGKKYVVVADISSQDHSHGASRLCYYDDQGDTWHPLAHVPMEAVSRGCAVCNMFNYLFVVAGCEGRGKNQKPSNRVFCYNPLTNIWREICPLNQARPHCKLVALDGSLYAIGGECLYTVERYDPRMDRWTFAAPLPNDTFAVAHTATVCDGEIYVTGGTLRYMLLRYISRSDTWKISLTGGSKDRTTEMVTINGFIYRFDLNRSMGISVYRCSAKAKLWYECATHPMPFPACFQCAVVDNLVYCISRQFNIRFLADYVSPRFGTKELQNFPSPRGTLFPTTLVLPDRGAAQTRV</sequence>
<feature type="region of interest" description="Disordered" evidence="3">
    <location>
        <begin position="88"/>
        <end position="176"/>
    </location>
</feature>
<dbReference type="Gene3D" id="2.120.10.80">
    <property type="entry name" value="Kelch-type beta propeller"/>
    <property type="match status" value="1"/>
</dbReference>
<dbReference type="Proteomes" id="UP000694871">
    <property type="component" value="Unplaced"/>
</dbReference>
<proteinExistence type="predicted"/>
<keyword evidence="1" id="KW-0880">Kelch repeat</keyword>
<dbReference type="Pfam" id="PF01344">
    <property type="entry name" value="Kelch_1"/>
    <property type="match status" value="2"/>
</dbReference>
<evidence type="ECO:0000313" key="5">
    <source>
        <dbReference type="RefSeq" id="XP_015268048.1"/>
    </source>
</evidence>
<feature type="region of interest" description="Disordered" evidence="3">
    <location>
        <begin position="353"/>
        <end position="450"/>
    </location>
</feature>
<feature type="compositionally biased region" description="Basic and acidic residues" evidence="3">
    <location>
        <begin position="121"/>
        <end position="142"/>
    </location>
</feature>
<gene>
    <name evidence="5" type="primary">KLHDC7A</name>
</gene>
<keyword evidence="2" id="KW-0677">Repeat</keyword>
<keyword evidence="4" id="KW-1185">Reference proteome</keyword>
<dbReference type="PANTHER" id="PTHR45972">
    <property type="entry name" value="BTB_2 DOMAIN-CONTAINING PROTEIN"/>
    <property type="match status" value="1"/>
</dbReference>
<dbReference type="PANTHER" id="PTHR45972:SF1">
    <property type="entry name" value="KELCH DOMAIN-CONTAINING PROTEIN 7A"/>
    <property type="match status" value="1"/>
</dbReference>
<feature type="region of interest" description="Disordered" evidence="3">
    <location>
        <begin position="223"/>
        <end position="274"/>
    </location>
</feature>
<dbReference type="GeneID" id="107111582"/>